<proteinExistence type="inferred from homology"/>
<organism evidence="8 9">
    <name type="scientific">Steroidobacter flavus</name>
    <dbReference type="NCBI Taxonomy" id="1842136"/>
    <lineage>
        <taxon>Bacteria</taxon>
        <taxon>Pseudomonadati</taxon>
        <taxon>Pseudomonadota</taxon>
        <taxon>Gammaproteobacteria</taxon>
        <taxon>Steroidobacterales</taxon>
        <taxon>Steroidobacteraceae</taxon>
        <taxon>Steroidobacter</taxon>
    </lineage>
</organism>
<keyword evidence="6" id="KW-0281">Fimbrium</keyword>
<reference evidence="9" key="1">
    <citation type="journal article" date="2019" name="Int. J. Syst. Evol. Microbiol.">
        <title>The Global Catalogue of Microorganisms (GCM) 10K type strain sequencing project: providing services to taxonomists for standard genome sequencing and annotation.</title>
        <authorList>
            <consortium name="The Broad Institute Genomics Platform"/>
            <consortium name="The Broad Institute Genome Sequencing Center for Infectious Disease"/>
            <person name="Wu L."/>
            <person name="Ma J."/>
        </authorList>
    </citation>
    <scope>NUCLEOTIDE SEQUENCE [LARGE SCALE GENOMIC DNA]</scope>
    <source>
        <strain evidence="9">CGMCC 1.10759</strain>
    </source>
</reference>
<comment type="similarity">
    <text evidence="2">Belongs to the PilY1 family.</text>
</comment>
<evidence type="ECO:0000256" key="5">
    <source>
        <dbReference type="ARBA" id="ARBA00022837"/>
    </source>
</evidence>
<dbReference type="Proteomes" id="UP001595904">
    <property type="component" value="Unassembled WGS sequence"/>
</dbReference>
<evidence type="ECO:0000256" key="4">
    <source>
        <dbReference type="ARBA" id="ARBA00022723"/>
    </source>
</evidence>
<evidence type="ECO:0000259" key="7">
    <source>
        <dbReference type="Pfam" id="PF05567"/>
    </source>
</evidence>
<feature type="domain" description="PilY1 beta-propeller" evidence="7">
    <location>
        <begin position="956"/>
        <end position="1350"/>
    </location>
</feature>
<evidence type="ECO:0000256" key="2">
    <source>
        <dbReference type="ARBA" id="ARBA00008387"/>
    </source>
</evidence>
<keyword evidence="9" id="KW-1185">Reference proteome</keyword>
<name>A0ABV8SYU4_9GAMM</name>
<gene>
    <name evidence="8" type="ORF">ACFPN2_23710</name>
</gene>
<dbReference type="InterPro" id="IPR011047">
    <property type="entry name" value="Quinoprotein_ADH-like_sf"/>
</dbReference>
<protein>
    <submittedName>
        <fullName evidence="8">Pilus assembly protein</fullName>
    </submittedName>
</protein>
<evidence type="ECO:0000256" key="6">
    <source>
        <dbReference type="ARBA" id="ARBA00023263"/>
    </source>
</evidence>
<dbReference type="InterPro" id="IPR008707">
    <property type="entry name" value="B-propeller_PilY1"/>
</dbReference>
<comment type="caution">
    <text evidence="8">The sequence shown here is derived from an EMBL/GenBank/DDBJ whole genome shotgun (WGS) entry which is preliminary data.</text>
</comment>
<keyword evidence="5" id="KW-0106">Calcium</keyword>
<evidence type="ECO:0000313" key="8">
    <source>
        <dbReference type="EMBL" id="MFC4312108.1"/>
    </source>
</evidence>
<evidence type="ECO:0000256" key="3">
    <source>
        <dbReference type="ARBA" id="ARBA00022558"/>
    </source>
</evidence>
<accession>A0ABV8SYU4</accession>
<comment type="subcellular location">
    <subcellularLocation>
        <location evidence="1">Fimbrium</location>
    </subcellularLocation>
</comment>
<evidence type="ECO:0000256" key="1">
    <source>
        <dbReference type="ARBA" id="ARBA00004561"/>
    </source>
</evidence>
<keyword evidence="4" id="KW-0479">Metal-binding</keyword>
<dbReference type="Pfam" id="PF05567">
    <property type="entry name" value="T4P_PilY1"/>
    <property type="match status" value="1"/>
</dbReference>
<evidence type="ECO:0000313" key="9">
    <source>
        <dbReference type="Proteomes" id="UP001595904"/>
    </source>
</evidence>
<dbReference type="RefSeq" id="WP_380601212.1">
    <property type="nucleotide sequence ID" value="NZ_JBHSDU010000014.1"/>
</dbReference>
<dbReference type="EMBL" id="JBHSDU010000014">
    <property type="protein sequence ID" value="MFC4312108.1"/>
    <property type="molecule type" value="Genomic_DNA"/>
</dbReference>
<dbReference type="SUPFAM" id="SSF50998">
    <property type="entry name" value="Quinoprotein alcohol dehydrogenase-like"/>
    <property type="match status" value="1"/>
</dbReference>
<keyword evidence="3" id="KW-1029">Fimbrium biogenesis</keyword>
<sequence>MRASNSSKQVGTAKGKQMLKQYIMRSVTFGFVALAALVTTPSHAGNLLLSDSPLFLEPTVPPLNMLVVGRDHKLYYEAYNDASDLNGDGVLDVGYKGYLANDAGGIDYYGYFDSYKCYTYSTDKFVPSSFTANKRCSNAWSGDFLNYLTMSRIDALRKVLYGGKRAVDTDSETVLVRSHIPMDAHSWGKEYASDAPYDIADFAPLTRPDAGRRHLFANTTPNVGASNWTQDNGPPLLRVLRNRTYRIWEWVSKESPVAGTTVSPPSGDVTVTIDNDYQVRVQVCVPNLIGTHEACKPYQHQNYKPFGLLHEFGENDSMLFGLLTGSYTANKSGGVLRKNVGSITDEINPVDGTLTDTVGIIRTLDRLRVAAYTRYTGSGGTSYDCGLPAMARGPITDGSCRMWGNPVAEMMYETLRYFRGRSSGTAAFTAVKGSNYTDVETTLGLPRADWVNPYTADRPVCTKPFQTVMADINNSYDSDQLPGKYSGFALESGSDAVSDTLADTNLAPAMNVSDLATEITDNEPGIRGLRFIGQSGATYDGSPRPKTVDSLASVRGLAPEEPTKQGSYYPASVAYYGMKNRANARTRQKVQTFAVALASPLPKIEIPVGDKKITLVPFAKSVQYNSEINRTEGQFQPTNQIVDFYVENIAADGRSGSFQVNFEDVEAGNDHDMDAIVRYSYRMVNATTLEVELSSDYQAGGIIHHIGYVISGTTADGVYLVVQDCNKNSSGGYDCNGSDPNYFLDVPNDNNPLPGRSVRQFTVNTAASSATLLRDPLWYAAKWGGFEDRNGNGIPDRDDEWDADHDGKPDNYFLVTNALTLSQQLRETFNEIINRSSSASAASVNSGAISTTTRIYQAKFDTDGWTGTLSAFGLNNTGTVNPTAVWEASAKIPSAGDRKIYTMNSDNTVVPFTWDTTGIDATRRLQLNSNATEAQKYLNFIRGANVVGLRQRATPLGDIVSSAPIYVGPPRGRYSDDLEAHKYSTFVNSKRERMGVVYVGANDGMLHAFKADEVLEFTAAGNTEKRRVDDSTNVPDAGKELFAYIPKTVFGNLRTLTRTNYSHKYFVDGSPNSADVHVNGGWRTVLVGGMNLGGQGIYALDITTPEPDVGGLGANSVMWEINDRTSADFADLGFTYSQPAIVRLHDGTWGAVFGNGYNNTFPDGTVSSTGNGVLYIVNIANGQLLRKFDTRQGIAQDPTGAGRPNGLATPTLVDQDGDRIVDFAYVGDLFGNVWKIDLSSTSANSWDFAFHASNGDPQPFFVTTDDGTNTDADADLEIAAQRQPITSRIEVARGPYGAGVMVLFGTGKFLEPEDKVILPRADQTFYALLDPLDGTRIVGRSDLVEQTIEEEYQLGEDDAATTTVNERNQLNLRGRRTSNRGMMGKGWYLDLVSPANGYEGERVITDPIVRDDRVIFNTLIPNNDVCGYGGRSWTMALDLLSGGRLPDGQFDTNGDGVIDGDDDPDVSGVTNQDNNGGILSRPAGLRCLDDSCATDNLMSSSTNGTLDQRLLRSLTGARGRQSWRQIR</sequence>